<dbReference type="GO" id="GO:0005737">
    <property type="term" value="C:cytoplasm"/>
    <property type="evidence" value="ECO:0000318"/>
    <property type="project" value="GO_Central"/>
</dbReference>
<dbReference type="VEuPathDB" id="TrichDB:TVAG_276530"/>
<dbReference type="InParanoid" id="A2ECT4"/>
<dbReference type="STRING" id="5722.A2ECT4"/>
<dbReference type="AlphaFoldDB" id="A2ECT4"/>
<dbReference type="InterPro" id="IPR050214">
    <property type="entry name" value="Cys_Synth/Cystath_Beta-Synth"/>
</dbReference>
<evidence type="ECO:0000259" key="1">
    <source>
        <dbReference type="Pfam" id="PF00291"/>
    </source>
</evidence>
<protein>
    <submittedName>
        <fullName evidence="2">Pyridoxal-phosphate dependent enzyme family protein</fullName>
    </submittedName>
</protein>
<dbReference type="PANTHER" id="PTHR10314">
    <property type="entry name" value="CYSTATHIONINE BETA-SYNTHASE"/>
    <property type="match status" value="1"/>
</dbReference>
<dbReference type="VEuPathDB" id="TrichDB:TVAGG3_0380250"/>
<dbReference type="GO" id="GO:0019344">
    <property type="term" value="P:cysteine biosynthetic process"/>
    <property type="evidence" value="ECO:0000318"/>
    <property type="project" value="GO_Central"/>
</dbReference>
<dbReference type="KEGG" id="tva:4767503"/>
<reference evidence="2" key="1">
    <citation type="submission" date="2006-10" db="EMBL/GenBank/DDBJ databases">
        <authorList>
            <person name="Amadeo P."/>
            <person name="Zhao Q."/>
            <person name="Wortman J."/>
            <person name="Fraser-Liggett C."/>
            <person name="Carlton J."/>
        </authorList>
    </citation>
    <scope>NUCLEOTIDE SEQUENCE</scope>
    <source>
        <strain evidence="2">G3</strain>
    </source>
</reference>
<organism evidence="2 3">
    <name type="scientific">Trichomonas vaginalis (strain ATCC PRA-98 / G3)</name>
    <dbReference type="NCBI Taxonomy" id="412133"/>
    <lineage>
        <taxon>Eukaryota</taxon>
        <taxon>Metamonada</taxon>
        <taxon>Parabasalia</taxon>
        <taxon>Trichomonadida</taxon>
        <taxon>Trichomonadidae</taxon>
        <taxon>Trichomonas</taxon>
    </lineage>
</organism>
<accession>A2ECT4</accession>
<dbReference type="OrthoDB" id="10259545at2759"/>
<name>A2ECT4_TRIV3</name>
<dbReference type="Proteomes" id="UP000001542">
    <property type="component" value="Unassembled WGS sequence"/>
</dbReference>
<reference evidence="2" key="2">
    <citation type="journal article" date="2007" name="Science">
        <title>Draft genome sequence of the sexually transmitted pathogen Trichomonas vaginalis.</title>
        <authorList>
            <person name="Carlton J.M."/>
            <person name="Hirt R.P."/>
            <person name="Silva J.C."/>
            <person name="Delcher A.L."/>
            <person name="Schatz M."/>
            <person name="Zhao Q."/>
            <person name="Wortman J.R."/>
            <person name="Bidwell S.L."/>
            <person name="Alsmark U.C.M."/>
            <person name="Besteiro S."/>
            <person name="Sicheritz-Ponten T."/>
            <person name="Noel C.J."/>
            <person name="Dacks J.B."/>
            <person name="Foster P.G."/>
            <person name="Simillion C."/>
            <person name="Van de Peer Y."/>
            <person name="Miranda-Saavedra D."/>
            <person name="Barton G.J."/>
            <person name="Westrop G.D."/>
            <person name="Mueller S."/>
            <person name="Dessi D."/>
            <person name="Fiori P.L."/>
            <person name="Ren Q."/>
            <person name="Paulsen I."/>
            <person name="Zhang H."/>
            <person name="Bastida-Corcuera F.D."/>
            <person name="Simoes-Barbosa A."/>
            <person name="Brown M.T."/>
            <person name="Hayes R.D."/>
            <person name="Mukherjee M."/>
            <person name="Okumura C.Y."/>
            <person name="Schneider R."/>
            <person name="Smith A.J."/>
            <person name="Vanacova S."/>
            <person name="Villalvazo M."/>
            <person name="Haas B.J."/>
            <person name="Pertea M."/>
            <person name="Feldblyum T.V."/>
            <person name="Utterback T.R."/>
            <person name="Shu C.L."/>
            <person name="Osoegawa K."/>
            <person name="de Jong P.J."/>
            <person name="Hrdy I."/>
            <person name="Horvathova L."/>
            <person name="Zubacova Z."/>
            <person name="Dolezal P."/>
            <person name="Malik S.B."/>
            <person name="Logsdon J.M. Jr."/>
            <person name="Henze K."/>
            <person name="Gupta A."/>
            <person name="Wang C.C."/>
            <person name="Dunne R.L."/>
            <person name="Upcroft J.A."/>
            <person name="Upcroft P."/>
            <person name="White O."/>
            <person name="Salzberg S.L."/>
            <person name="Tang P."/>
            <person name="Chiu C.-H."/>
            <person name="Lee Y.-S."/>
            <person name="Embley T.M."/>
            <person name="Coombs G.H."/>
            <person name="Mottram J.C."/>
            <person name="Tachezy J."/>
            <person name="Fraser-Liggett C.M."/>
            <person name="Johnson P.J."/>
        </authorList>
    </citation>
    <scope>NUCLEOTIDE SEQUENCE [LARGE SCALE GENOMIC DNA]</scope>
    <source>
        <strain evidence="2">G3</strain>
    </source>
</reference>
<evidence type="ECO:0000313" key="3">
    <source>
        <dbReference type="Proteomes" id="UP000001542"/>
    </source>
</evidence>
<dbReference type="RefSeq" id="XP_001321803.1">
    <property type="nucleotide sequence ID" value="XM_001321768.1"/>
</dbReference>
<dbReference type="InterPro" id="IPR036052">
    <property type="entry name" value="TrpB-like_PALP_sf"/>
</dbReference>
<dbReference type="GO" id="GO:0004122">
    <property type="term" value="F:cystathionine beta-synthase activity"/>
    <property type="evidence" value="ECO:0000318"/>
    <property type="project" value="GO_Central"/>
</dbReference>
<dbReference type="EMBL" id="DS113355">
    <property type="protein sequence ID" value="EAY09580.1"/>
    <property type="molecule type" value="Genomic_DNA"/>
</dbReference>
<dbReference type="SUPFAM" id="SSF53686">
    <property type="entry name" value="Tryptophan synthase beta subunit-like PLP-dependent enzymes"/>
    <property type="match status" value="1"/>
</dbReference>
<dbReference type="Gene3D" id="3.40.50.1100">
    <property type="match status" value="2"/>
</dbReference>
<dbReference type="eggNOG" id="KOG1252">
    <property type="taxonomic scope" value="Eukaryota"/>
</dbReference>
<sequence>MSKYVNTQIVNQEILNKTIELCKQRNIILPTFDQLAHPEKVPAKIVEKLKTIGLWDVDPLNLFRISWHNDIKTGGYGKVNAIEIPTVLSGVKAPIYVLIGKRFPTGCHKVGATYGPLVSRLIRGDFDPTTQKALWPSTGNYCRGGAFNSRLLGCTAIAVLPEQMSQERFNWLKEIGAEVYATPGCESNVKEIFDKAGSLTKEGAGKVVNLNQFEEFANPIFHYHVTGPAMEEVFNDHKKEGSRLAGVCLNQGSAGTLASGMYLHKKYPHMKLGCSEALQCPTLLVNGFGDHRIEGIGDKHVPWVLNAKDQDVVLGIDDEACMQMLRVFNTPEGKKVLKEHGVSDELIEDLANLGISGIANILGCIKMAKYFEFTEKDMMFTVATDSAVMYQSRLKELEEKHGKYTECQAYADWFRYMLGASTDHVEELTYATRKRIHNLKYYTWIEQQGKTLEELNAQWYCDNYWDAQMNAAIEYDKLIVAFNEKTGLLKQYE</sequence>
<gene>
    <name evidence="2" type="ORF">TVAG_276530</name>
</gene>
<dbReference type="InterPro" id="IPR001926">
    <property type="entry name" value="TrpB-like_PALP"/>
</dbReference>
<keyword evidence="3" id="KW-1185">Reference proteome</keyword>
<evidence type="ECO:0000313" key="2">
    <source>
        <dbReference type="EMBL" id="EAY09580.1"/>
    </source>
</evidence>
<proteinExistence type="predicted"/>
<dbReference type="OMA" id="NLFRITW"/>
<dbReference type="SMR" id="A2ECT4"/>
<dbReference type="GO" id="GO:0004124">
    <property type="term" value="F:cysteine synthase activity"/>
    <property type="evidence" value="ECO:0000318"/>
    <property type="project" value="GO_Central"/>
</dbReference>
<dbReference type="Pfam" id="PF00291">
    <property type="entry name" value="PALP"/>
    <property type="match status" value="1"/>
</dbReference>
<feature type="domain" description="Tryptophan synthase beta chain-like PALP" evidence="1">
    <location>
        <begin position="81"/>
        <end position="327"/>
    </location>
</feature>